<evidence type="ECO:0000313" key="2">
    <source>
        <dbReference type="EMBL" id="POZ53335.1"/>
    </source>
</evidence>
<evidence type="ECO:0000313" key="3">
    <source>
        <dbReference type="Proteomes" id="UP000237423"/>
    </source>
</evidence>
<gene>
    <name evidence="2" type="ORF">AADEFJLK_00355</name>
</gene>
<dbReference type="RefSeq" id="WP_232463780.1">
    <property type="nucleotide sequence ID" value="NZ_CP022129.1"/>
</dbReference>
<reference evidence="2 3" key="1">
    <citation type="submission" date="2017-11" db="EMBL/GenBank/DDBJ databases">
        <title>Draft Genome Sequence of Methylobacter psychrotolerans Sph1T, an Obligate Methanotroph from Low-Temperature Environments.</title>
        <authorList>
            <person name="Oshkin I.Y."/>
            <person name="Miroshnikov K."/>
            <person name="Belova S.E."/>
            <person name="Korzhenkov A."/>
            <person name="Toshchakov S.V."/>
            <person name="Dedysh S.N."/>
        </authorList>
    </citation>
    <scope>NUCLEOTIDE SEQUENCE [LARGE SCALE GENOMIC DNA]</scope>
    <source>
        <strain evidence="2 3">Sph1</strain>
    </source>
</reference>
<protein>
    <recommendedName>
        <fullName evidence="4">Lipoprotein</fullName>
    </recommendedName>
</protein>
<feature type="chain" id="PRO_5015634664" description="Lipoprotein" evidence="1">
    <location>
        <begin position="21"/>
        <end position="93"/>
    </location>
</feature>
<dbReference type="Proteomes" id="UP000237423">
    <property type="component" value="Unassembled WGS sequence"/>
</dbReference>
<proteinExistence type="predicted"/>
<dbReference type="AlphaFoldDB" id="A0A2S5CRA6"/>
<feature type="signal peptide" evidence="1">
    <location>
        <begin position="1"/>
        <end position="20"/>
    </location>
</feature>
<sequence>MMTIAPIICRCLLFALVLVGCTQDQQNQLSRKVVELLDGNYRVTYANGPTEKSWVIKNGKVTTSEKGYYYFWDEHKHYVQVPIENTFIEEIAN</sequence>
<organism evidence="2 3">
    <name type="scientific">Methylovulum psychrotolerans</name>
    <dbReference type="NCBI Taxonomy" id="1704499"/>
    <lineage>
        <taxon>Bacteria</taxon>
        <taxon>Pseudomonadati</taxon>
        <taxon>Pseudomonadota</taxon>
        <taxon>Gammaproteobacteria</taxon>
        <taxon>Methylococcales</taxon>
        <taxon>Methylococcaceae</taxon>
        <taxon>Methylovulum</taxon>
    </lineage>
</organism>
<accession>A0A2S5CRA6</accession>
<evidence type="ECO:0000256" key="1">
    <source>
        <dbReference type="SAM" id="SignalP"/>
    </source>
</evidence>
<dbReference type="EMBL" id="PGFZ01000001">
    <property type="protein sequence ID" value="POZ53335.1"/>
    <property type="molecule type" value="Genomic_DNA"/>
</dbReference>
<name>A0A2S5CRA6_9GAMM</name>
<evidence type="ECO:0008006" key="4">
    <source>
        <dbReference type="Google" id="ProtNLM"/>
    </source>
</evidence>
<comment type="caution">
    <text evidence="2">The sequence shown here is derived from an EMBL/GenBank/DDBJ whole genome shotgun (WGS) entry which is preliminary data.</text>
</comment>
<keyword evidence="1" id="KW-0732">Signal</keyword>